<evidence type="ECO:0000313" key="1">
    <source>
        <dbReference type="EMBL" id="HIW79942.1"/>
    </source>
</evidence>
<dbReference type="Proteomes" id="UP000824265">
    <property type="component" value="Unassembled WGS sequence"/>
</dbReference>
<proteinExistence type="predicted"/>
<gene>
    <name evidence="1" type="ORF">H9742_00195</name>
</gene>
<protein>
    <submittedName>
        <fullName evidence="1">Extracellular solute-binding protein</fullName>
    </submittedName>
</protein>
<dbReference type="SUPFAM" id="SSF53850">
    <property type="entry name" value="Periplasmic binding protein-like II"/>
    <property type="match status" value="1"/>
</dbReference>
<dbReference type="Gene3D" id="3.40.190.10">
    <property type="entry name" value="Periplasmic binding protein-like II"/>
    <property type="match status" value="2"/>
</dbReference>
<organism evidence="1 2">
    <name type="scientific">Candidatus Acetatifactor stercoripullorum</name>
    <dbReference type="NCBI Taxonomy" id="2838414"/>
    <lineage>
        <taxon>Bacteria</taxon>
        <taxon>Bacillati</taxon>
        <taxon>Bacillota</taxon>
        <taxon>Clostridia</taxon>
        <taxon>Lachnospirales</taxon>
        <taxon>Lachnospiraceae</taxon>
        <taxon>Acetatifactor</taxon>
    </lineage>
</organism>
<reference evidence="1" key="1">
    <citation type="journal article" date="2021" name="PeerJ">
        <title>Extensive microbial diversity within the chicken gut microbiome revealed by metagenomics and culture.</title>
        <authorList>
            <person name="Gilroy R."/>
            <person name="Ravi A."/>
            <person name="Getino M."/>
            <person name="Pursley I."/>
            <person name="Horton D.L."/>
            <person name="Alikhan N.F."/>
            <person name="Baker D."/>
            <person name="Gharbi K."/>
            <person name="Hall N."/>
            <person name="Watson M."/>
            <person name="Adriaenssens E.M."/>
            <person name="Foster-Nyarko E."/>
            <person name="Jarju S."/>
            <person name="Secka A."/>
            <person name="Antonio M."/>
            <person name="Oren A."/>
            <person name="Chaudhuri R.R."/>
            <person name="La Ragione R."/>
            <person name="Hildebrand F."/>
            <person name="Pallen M.J."/>
        </authorList>
    </citation>
    <scope>NUCLEOTIDE SEQUENCE</scope>
    <source>
        <strain evidence="1">CHK195-6426</strain>
    </source>
</reference>
<dbReference type="EMBL" id="DXGH01000001">
    <property type="protein sequence ID" value="HIW79942.1"/>
    <property type="molecule type" value="Genomic_DNA"/>
</dbReference>
<name>A0A9D1R4H7_9FIRM</name>
<evidence type="ECO:0000313" key="2">
    <source>
        <dbReference type="Proteomes" id="UP000824265"/>
    </source>
</evidence>
<accession>A0A9D1R4H7</accession>
<sequence length="546" mass="63365">MKKRSVWKGILSAALLACAGIYIWTQGASGEQIKEFTAFFDVPGNTLDTKNKIRDRIAELTGYRCQEIWLVGQTADEAIASYIANGEYPDFISGDVTLYEAGALIPIDEYWEAYPNIRTYMSDEAWNRLRQEDGHIYWIPQFGIVRDQAPEVLHEGEAFWIQTRVLKWAGYPKISTVEQYFALLEDYMTANPCMESGEGNIAFTILCDDWRYFCLENPPQFLDGYPNDGSCIVDTETMTVKDYNITATAKQYFEILNREYHNGLVDPESFTQSYDEYLEKLASGRVLGMVDQWWQFSYDVGDFLERLSGQGCNYVPLPVTIREGIENQWHVKRGDDFSVAEGIAITRDCSDVEGAMQFMNDLLSEEVMKLRFWGIEGEDYNVDENGVFYRTEEQRAKARDGEYQASQFCYYSYFPRLEGMSGDGLNTFQPEYQKGEFFAGLPEDVRECLEAYGCKSYVDMLGSNDKPGPWYPMYSHSDMLTRQTEAGRAWKEMNAVKHRYLPQVIMTEDFEKMWEQYMTEYRACLPELFFEEMQRELERRIKTAED</sequence>
<dbReference type="AlphaFoldDB" id="A0A9D1R4H7"/>
<comment type="caution">
    <text evidence="1">The sequence shown here is derived from an EMBL/GenBank/DDBJ whole genome shotgun (WGS) entry which is preliminary data.</text>
</comment>
<reference evidence="1" key="2">
    <citation type="submission" date="2021-04" db="EMBL/GenBank/DDBJ databases">
        <authorList>
            <person name="Gilroy R."/>
        </authorList>
    </citation>
    <scope>NUCLEOTIDE SEQUENCE</scope>
    <source>
        <strain evidence="1">CHK195-6426</strain>
    </source>
</reference>